<gene>
    <name evidence="2" type="ORF">DILT_LOCUS9871</name>
</gene>
<proteinExistence type="predicted"/>
<dbReference type="EMBL" id="UYRU01058093">
    <property type="protein sequence ID" value="VDN14040.1"/>
    <property type="molecule type" value="Genomic_DNA"/>
</dbReference>
<evidence type="ECO:0000313" key="3">
    <source>
        <dbReference type="Proteomes" id="UP000281553"/>
    </source>
</evidence>
<feature type="transmembrane region" description="Helical" evidence="1">
    <location>
        <begin position="20"/>
        <end position="39"/>
    </location>
</feature>
<reference evidence="2 3" key="1">
    <citation type="submission" date="2018-11" db="EMBL/GenBank/DDBJ databases">
        <authorList>
            <consortium name="Pathogen Informatics"/>
        </authorList>
    </citation>
    <scope>NUCLEOTIDE SEQUENCE [LARGE SCALE GENOMIC DNA]</scope>
</reference>
<feature type="transmembrane region" description="Helical" evidence="1">
    <location>
        <begin position="97"/>
        <end position="118"/>
    </location>
</feature>
<dbReference type="Proteomes" id="UP000281553">
    <property type="component" value="Unassembled WGS sequence"/>
</dbReference>
<evidence type="ECO:0000313" key="2">
    <source>
        <dbReference type="EMBL" id="VDN14040.1"/>
    </source>
</evidence>
<sequence>MSRERERTTGCILQDFARWAGSPALTLVQLLCFIGLALLHDATYQRLAMHTTFPETVPAANMSVYSATELEFMLSLSQAIVFLANTVAVIWPFTAHFLLLIHVILSLILLSVYANFNLCERGLAQLPCNWLLMVSTTTLVLSDIGVCASFFSILRTQGDFRWCRRYFQMPKPQRNSVTATGTCYTYPMHRYCRHAFRRMRHPQTAEASTSTTTADQPDVSS</sequence>
<name>A0A3P7LKW5_DIBLA</name>
<dbReference type="AlphaFoldDB" id="A0A3P7LKW5"/>
<organism evidence="2 3">
    <name type="scientific">Dibothriocephalus latus</name>
    <name type="common">Fish tapeworm</name>
    <name type="synonym">Diphyllobothrium latum</name>
    <dbReference type="NCBI Taxonomy" id="60516"/>
    <lineage>
        <taxon>Eukaryota</taxon>
        <taxon>Metazoa</taxon>
        <taxon>Spiralia</taxon>
        <taxon>Lophotrochozoa</taxon>
        <taxon>Platyhelminthes</taxon>
        <taxon>Cestoda</taxon>
        <taxon>Eucestoda</taxon>
        <taxon>Diphyllobothriidea</taxon>
        <taxon>Diphyllobothriidae</taxon>
        <taxon>Dibothriocephalus</taxon>
    </lineage>
</organism>
<keyword evidence="1" id="KW-1133">Transmembrane helix</keyword>
<evidence type="ECO:0000256" key="1">
    <source>
        <dbReference type="SAM" id="Phobius"/>
    </source>
</evidence>
<feature type="transmembrane region" description="Helical" evidence="1">
    <location>
        <begin position="130"/>
        <end position="154"/>
    </location>
</feature>
<protein>
    <submittedName>
        <fullName evidence="2">Uncharacterized protein</fullName>
    </submittedName>
</protein>
<keyword evidence="1" id="KW-0812">Transmembrane</keyword>
<dbReference type="OrthoDB" id="10429547at2759"/>
<keyword evidence="3" id="KW-1185">Reference proteome</keyword>
<accession>A0A3P7LKW5</accession>
<feature type="transmembrane region" description="Helical" evidence="1">
    <location>
        <begin position="72"/>
        <end position="91"/>
    </location>
</feature>
<keyword evidence="1" id="KW-0472">Membrane</keyword>